<evidence type="ECO:0000313" key="2">
    <source>
        <dbReference type="EMBL" id="GAG57114.1"/>
    </source>
</evidence>
<evidence type="ECO:0000256" key="1">
    <source>
        <dbReference type="SAM" id="Phobius"/>
    </source>
</evidence>
<evidence type="ECO:0008006" key="3">
    <source>
        <dbReference type="Google" id="ProtNLM"/>
    </source>
</evidence>
<dbReference type="CDD" id="cd06558">
    <property type="entry name" value="crotonase-like"/>
    <property type="match status" value="1"/>
</dbReference>
<dbReference type="Gene3D" id="3.90.226.10">
    <property type="entry name" value="2-enoyl-CoA Hydratase, Chain A, domain 1"/>
    <property type="match status" value="1"/>
</dbReference>
<keyword evidence="1" id="KW-1133">Transmembrane helix</keyword>
<comment type="caution">
    <text evidence="2">The sequence shown here is derived from an EMBL/GenBank/DDBJ whole genome shotgun (WGS) entry which is preliminary data.</text>
</comment>
<feature type="transmembrane region" description="Helical" evidence="1">
    <location>
        <begin position="100"/>
        <end position="120"/>
    </location>
</feature>
<dbReference type="AlphaFoldDB" id="X0YLJ3"/>
<dbReference type="InterPro" id="IPR029045">
    <property type="entry name" value="ClpP/crotonase-like_dom_sf"/>
</dbReference>
<protein>
    <recommendedName>
        <fullName evidence="3">Enoyl-CoA hydratase</fullName>
    </recommendedName>
</protein>
<gene>
    <name evidence="2" type="ORF">S01H4_13772</name>
</gene>
<dbReference type="Pfam" id="PF00378">
    <property type="entry name" value="ECH_1"/>
    <property type="match status" value="1"/>
</dbReference>
<keyword evidence="1" id="KW-0472">Membrane</keyword>
<keyword evidence="1" id="KW-0812">Transmembrane</keyword>
<sequence length="261" mass="28982">MEYKNLIVEKRDDHIAIVTLNRPEQLNTLTNNLMTEIEQLTEEFQKDTETRVVIFTGAGKHFCVGRDLTEQGGPTTVLGRQRAIQNGPRMTRKLYMMDQITIAAINGGAFGGGCCIASALDFRIGNEKCMAGFPEDRLGMSLSWTILPIVVHLIGPTFAKEMTILGKNNDAQTLLKWGFLSEVVPKEKLLERAIEIAKDYAAMPPISAQMIKKTINHISGALDQAIMHMDMDQLMLTLQTDDLKEGIASFFGKCDGKFKGN</sequence>
<dbReference type="GO" id="GO:0006635">
    <property type="term" value="P:fatty acid beta-oxidation"/>
    <property type="evidence" value="ECO:0007669"/>
    <property type="project" value="TreeGrafter"/>
</dbReference>
<dbReference type="GO" id="GO:0003824">
    <property type="term" value="F:catalytic activity"/>
    <property type="evidence" value="ECO:0007669"/>
    <property type="project" value="UniProtKB-ARBA"/>
</dbReference>
<name>X0YLJ3_9ZZZZ</name>
<dbReference type="EMBL" id="BART01006058">
    <property type="protein sequence ID" value="GAG57114.1"/>
    <property type="molecule type" value="Genomic_DNA"/>
</dbReference>
<dbReference type="SUPFAM" id="SSF52096">
    <property type="entry name" value="ClpP/crotonase"/>
    <property type="match status" value="1"/>
</dbReference>
<dbReference type="PANTHER" id="PTHR11941">
    <property type="entry name" value="ENOYL-COA HYDRATASE-RELATED"/>
    <property type="match status" value="1"/>
</dbReference>
<proteinExistence type="predicted"/>
<dbReference type="InterPro" id="IPR001753">
    <property type="entry name" value="Enoyl-CoA_hydra/iso"/>
</dbReference>
<accession>X0YLJ3</accession>
<organism evidence="2">
    <name type="scientific">marine sediment metagenome</name>
    <dbReference type="NCBI Taxonomy" id="412755"/>
    <lineage>
        <taxon>unclassified sequences</taxon>
        <taxon>metagenomes</taxon>
        <taxon>ecological metagenomes</taxon>
    </lineage>
</organism>
<dbReference type="PANTHER" id="PTHR11941:SF54">
    <property type="entry name" value="ENOYL-COA HYDRATASE, MITOCHONDRIAL"/>
    <property type="match status" value="1"/>
</dbReference>
<feature type="transmembrane region" description="Helical" evidence="1">
    <location>
        <begin position="140"/>
        <end position="159"/>
    </location>
</feature>
<reference evidence="2" key="1">
    <citation type="journal article" date="2014" name="Front. Microbiol.">
        <title>High frequency of phylogenetically diverse reductive dehalogenase-homologous genes in deep subseafloor sedimentary metagenomes.</title>
        <authorList>
            <person name="Kawai M."/>
            <person name="Futagami T."/>
            <person name="Toyoda A."/>
            <person name="Takaki Y."/>
            <person name="Nishi S."/>
            <person name="Hori S."/>
            <person name="Arai W."/>
            <person name="Tsubouchi T."/>
            <person name="Morono Y."/>
            <person name="Uchiyama I."/>
            <person name="Ito T."/>
            <person name="Fujiyama A."/>
            <person name="Inagaki F."/>
            <person name="Takami H."/>
        </authorList>
    </citation>
    <scope>NUCLEOTIDE SEQUENCE</scope>
    <source>
        <strain evidence="2">Expedition CK06-06</strain>
    </source>
</reference>